<dbReference type="AlphaFoldDB" id="A0A3A1NJ58"/>
<evidence type="ECO:0000313" key="2">
    <source>
        <dbReference type="EMBL" id="RIV43425.1"/>
    </source>
</evidence>
<proteinExistence type="predicted"/>
<reference evidence="3 5" key="2">
    <citation type="submission" date="2019-07" db="EMBL/GenBank/DDBJ databases">
        <title>Draft genome of two Muricauda strains isolated from deep sea.</title>
        <authorList>
            <person name="Sun C."/>
        </authorList>
    </citation>
    <scope>NUCLEOTIDE SEQUENCE [LARGE SCALE GENOMIC DNA]</scope>
    <source>
        <strain evidence="3 5">72</strain>
    </source>
</reference>
<protein>
    <submittedName>
        <fullName evidence="2">DUF2961 domain-containing protein</fullName>
    </submittedName>
</protein>
<organism evidence="2 4">
    <name type="scientific">Flagellimonas pelagia</name>
    <dbReference type="NCBI Taxonomy" id="2306998"/>
    <lineage>
        <taxon>Bacteria</taxon>
        <taxon>Pseudomonadati</taxon>
        <taxon>Bacteroidota</taxon>
        <taxon>Flavobacteriia</taxon>
        <taxon>Flavobacteriales</taxon>
        <taxon>Flavobacteriaceae</taxon>
        <taxon>Flagellimonas</taxon>
    </lineage>
</organism>
<dbReference type="Gene3D" id="2.60.120.1390">
    <property type="match status" value="2"/>
</dbReference>
<gene>
    <name evidence="2" type="ORF">D2V05_13475</name>
    <name evidence="3" type="ORF">FQ017_13345</name>
</gene>
<dbReference type="RefSeq" id="WP_119648153.1">
    <property type="nucleotide sequence ID" value="NZ_QXFI01000031.1"/>
</dbReference>
<feature type="signal peptide" evidence="1">
    <location>
        <begin position="1"/>
        <end position="23"/>
    </location>
</feature>
<comment type="caution">
    <text evidence="2">The sequence shown here is derived from an EMBL/GenBank/DDBJ whole genome shotgun (WGS) entry which is preliminary data.</text>
</comment>
<evidence type="ECO:0000313" key="5">
    <source>
        <dbReference type="Proteomes" id="UP000321621"/>
    </source>
</evidence>
<reference evidence="2 4" key="1">
    <citation type="submission" date="2018-08" db="EMBL/GenBank/DDBJ databases">
        <title>Proposal of Muricauda 72 sp.nov. and Muricauda NH166 sp.nov., isolated from seawater.</title>
        <authorList>
            <person name="Cheng H."/>
            <person name="Wu Y.-H."/>
            <person name="Guo L.-L."/>
            <person name="Xu X.-W."/>
        </authorList>
    </citation>
    <scope>NUCLEOTIDE SEQUENCE [LARGE SCALE GENOMIC DNA]</scope>
    <source>
        <strain evidence="2 4">72</strain>
    </source>
</reference>
<dbReference type="Proteomes" id="UP000266691">
    <property type="component" value="Unassembled WGS sequence"/>
</dbReference>
<dbReference type="Pfam" id="PF11175">
    <property type="entry name" value="DUF2961"/>
    <property type="match status" value="2"/>
</dbReference>
<dbReference type="OrthoDB" id="2518538at2"/>
<keyword evidence="1" id="KW-0732">Signal</keyword>
<evidence type="ECO:0000256" key="1">
    <source>
        <dbReference type="SAM" id="SignalP"/>
    </source>
</evidence>
<dbReference type="EMBL" id="VNWK01000031">
    <property type="protein sequence ID" value="TXJ92765.1"/>
    <property type="molecule type" value="Genomic_DNA"/>
</dbReference>
<evidence type="ECO:0000313" key="3">
    <source>
        <dbReference type="EMBL" id="TXJ92765.1"/>
    </source>
</evidence>
<feature type="chain" id="PRO_5017321953" evidence="1">
    <location>
        <begin position="24"/>
        <end position="546"/>
    </location>
</feature>
<name>A0A3A1NJ58_9FLAO</name>
<sequence length="546" mass="63384">MMFRNRFFQLMFLSFLAIGQAISQTKLTYPDLVDRLYDFEALSKMPEPGERTMNFSSYDRNSVYDSVTDTYLKWDANSDGNGFIRKEGDETVIFEADGPGVIWRIWSALAKEGHIKIYMDGEQTPSVDKPFRELFEKFEDEYPPLNFPNMVMTLSRGRNFYIPMPFQKRCKITMTGDWGNYYHIIYSKLPNGSILEKSFDGTYSNEGKIALAKADRLLENRGYDRKMYPDEQEERFDVEIGPGDKKEITEILGSWAINRLELTFQDKDRSSDIYGDLWFDFSWDDKHLSAVHSPIGMFFGMGQNLAHYRGMPVGAMGNTLYSNWYMPFRKKGNLTIENKGDKPYKFTLKVIRHGMEQQKEEFLYFNAKWHGDDSNGVDRPVDVSLTQDQGREIDWPMIAVKGTGRFCGVSLHIANFWEEPKEKPSSWWYGIGGEKTIDWWWGEGDEKFFVDGEKFPSTFGTGSEDYIGYAWSAEPPFPTFQSPFASQPATPLTGKGHTVVNRFHMADNVPFSESFEAYIERYKGRTWGEHNENICEYDVVAYYYLK</sequence>
<dbReference type="Proteomes" id="UP000321621">
    <property type="component" value="Unassembled WGS sequence"/>
</dbReference>
<evidence type="ECO:0000313" key="4">
    <source>
        <dbReference type="Proteomes" id="UP000266691"/>
    </source>
</evidence>
<keyword evidence="5" id="KW-1185">Reference proteome</keyword>
<dbReference type="InterPro" id="IPR021345">
    <property type="entry name" value="DUF2961"/>
</dbReference>
<accession>A0A3A1NJ58</accession>
<dbReference type="EMBL" id="QXFI01000031">
    <property type="protein sequence ID" value="RIV43425.1"/>
    <property type="molecule type" value="Genomic_DNA"/>
</dbReference>